<organism evidence="3 4">
    <name type="scientific">Roseimaritima ulvae</name>
    <dbReference type="NCBI Taxonomy" id="980254"/>
    <lineage>
        <taxon>Bacteria</taxon>
        <taxon>Pseudomonadati</taxon>
        <taxon>Planctomycetota</taxon>
        <taxon>Planctomycetia</taxon>
        <taxon>Pirellulales</taxon>
        <taxon>Pirellulaceae</taxon>
        <taxon>Roseimaritima</taxon>
    </lineage>
</organism>
<feature type="region of interest" description="Disordered" evidence="1">
    <location>
        <begin position="107"/>
        <end position="128"/>
    </location>
</feature>
<reference evidence="3 4" key="1">
    <citation type="submission" date="2019-08" db="EMBL/GenBank/DDBJ databases">
        <title>Deep-cultivation of Planctomycetes and their phenomic and genomic characterization uncovers novel biology.</title>
        <authorList>
            <person name="Wiegand S."/>
            <person name="Jogler M."/>
            <person name="Boedeker C."/>
            <person name="Pinto D."/>
            <person name="Vollmers J."/>
            <person name="Rivas-Marin E."/>
            <person name="Kohn T."/>
            <person name="Peeters S.H."/>
            <person name="Heuer A."/>
            <person name="Rast P."/>
            <person name="Oberbeckmann S."/>
            <person name="Bunk B."/>
            <person name="Jeske O."/>
            <person name="Meyerdierks A."/>
            <person name="Storesund J.E."/>
            <person name="Kallscheuer N."/>
            <person name="Luecker S."/>
            <person name="Lage O.M."/>
            <person name="Pohl T."/>
            <person name="Merkel B.J."/>
            <person name="Hornburger P."/>
            <person name="Mueller R.-W."/>
            <person name="Bruemmer F."/>
            <person name="Labrenz M."/>
            <person name="Spormann A.M."/>
            <person name="Op den Camp H."/>
            <person name="Overmann J."/>
            <person name="Amann R."/>
            <person name="Jetten M.S.M."/>
            <person name="Mascher T."/>
            <person name="Medema M.H."/>
            <person name="Devos D.P."/>
            <person name="Kaster A.-K."/>
            <person name="Ovreas L."/>
            <person name="Rohde M."/>
            <person name="Galperin M.Y."/>
            <person name="Jogler C."/>
        </authorList>
    </citation>
    <scope>NUCLEOTIDE SEQUENCE [LARGE SCALE GENOMIC DNA]</scope>
    <source>
        <strain evidence="3 4">UC8</strain>
    </source>
</reference>
<feature type="signal peptide" evidence="2">
    <location>
        <begin position="1"/>
        <end position="24"/>
    </location>
</feature>
<evidence type="ECO:0000256" key="1">
    <source>
        <dbReference type="SAM" id="MobiDB-lite"/>
    </source>
</evidence>
<dbReference type="KEGG" id="rul:UC8_41460"/>
<name>A0A5B9QSX9_9BACT</name>
<protein>
    <submittedName>
        <fullName evidence="3">Uncharacterized protein</fullName>
    </submittedName>
</protein>
<evidence type="ECO:0000313" key="4">
    <source>
        <dbReference type="Proteomes" id="UP000325286"/>
    </source>
</evidence>
<accession>A0A5B9QSX9</accession>
<keyword evidence="2" id="KW-0732">Signal</keyword>
<evidence type="ECO:0000313" key="3">
    <source>
        <dbReference type="EMBL" id="QEG42114.1"/>
    </source>
</evidence>
<feature type="chain" id="PRO_5022710017" evidence="2">
    <location>
        <begin position="25"/>
        <end position="147"/>
    </location>
</feature>
<dbReference type="Proteomes" id="UP000325286">
    <property type="component" value="Chromosome"/>
</dbReference>
<dbReference type="AlphaFoldDB" id="A0A5B9QSX9"/>
<evidence type="ECO:0000256" key="2">
    <source>
        <dbReference type="SAM" id="SignalP"/>
    </source>
</evidence>
<dbReference type="OrthoDB" id="267431at2"/>
<dbReference type="EMBL" id="CP042914">
    <property type="protein sequence ID" value="QEG42114.1"/>
    <property type="molecule type" value="Genomic_DNA"/>
</dbReference>
<keyword evidence="4" id="KW-1185">Reference proteome</keyword>
<proteinExistence type="predicted"/>
<sequence precursor="true">MKSICFSACLALAAVVLVGERAEAQYPSVYAAGNLGFYNPYTFPSSSSVRTPPYFAVHPPVYYSTRHARPYGMSPFAAPPMVQPASTYEGRPAADFEPKTLPNPYCHVSPVLGSDSETPASPLDSKDFAVGEIQQNPFAAGSRVAAR</sequence>
<dbReference type="RefSeq" id="WP_068141629.1">
    <property type="nucleotide sequence ID" value="NZ_CP042914.1"/>
</dbReference>
<gene>
    <name evidence="3" type="ORF">UC8_41460</name>
</gene>